<proteinExistence type="predicted"/>
<dbReference type="Proteomes" id="UP001243009">
    <property type="component" value="Unassembled WGS sequence"/>
</dbReference>
<accession>A0ABT9EBD1</accession>
<evidence type="ECO:0000256" key="1">
    <source>
        <dbReference type="SAM" id="MobiDB-lite"/>
    </source>
</evidence>
<dbReference type="RefSeq" id="WP_305108379.1">
    <property type="nucleotide sequence ID" value="NZ_JAUTWS010000097.1"/>
</dbReference>
<protein>
    <submittedName>
        <fullName evidence="2">Uncharacterized protein</fullName>
    </submittedName>
</protein>
<feature type="compositionally biased region" description="Basic and acidic residues" evidence="1">
    <location>
        <begin position="257"/>
        <end position="266"/>
    </location>
</feature>
<feature type="compositionally biased region" description="Polar residues" evidence="1">
    <location>
        <begin position="295"/>
        <end position="305"/>
    </location>
</feature>
<comment type="caution">
    <text evidence="2">The sequence shown here is derived from an EMBL/GenBank/DDBJ whole genome shotgun (WGS) entry which is preliminary data.</text>
</comment>
<feature type="compositionally biased region" description="Low complexity" evidence="1">
    <location>
        <begin position="200"/>
        <end position="214"/>
    </location>
</feature>
<organism evidence="2 3">
    <name type="scientific">Paracraurococcus lichenis</name>
    <dbReference type="NCBI Taxonomy" id="3064888"/>
    <lineage>
        <taxon>Bacteria</taxon>
        <taxon>Pseudomonadati</taxon>
        <taxon>Pseudomonadota</taxon>
        <taxon>Alphaproteobacteria</taxon>
        <taxon>Acetobacterales</taxon>
        <taxon>Roseomonadaceae</taxon>
        <taxon>Paracraurococcus</taxon>
    </lineage>
</organism>
<evidence type="ECO:0000313" key="2">
    <source>
        <dbReference type="EMBL" id="MDO9713522.1"/>
    </source>
</evidence>
<name>A0ABT9EBD1_9PROT</name>
<feature type="compositionally biased region" description="Basic residues" evidence="1">
    <location>
        <begin position="247"/>
        <end position="256"/>
    </location>
</feature>
<gene>
    <name evidence="2" type="ORF">Q7A36_34695</name>
</gene>
<evidence type="ECO:0000313" key="3">
    <source>
        <dbReference type="Proteomes" id="UP001243009"/>
    </source>
</evidence>
<reference evidence="2 3" key="1">
    <citation type="submission" date="2023-08" db="EMBL/GenBank/DDBJ databases">
        <title>The draft genome sequence of Paracraurococcus sp. LOR1-02.</title>
        <authorList>
            <person name="Kingkaew E."/>
            <person name="Tanasupawat S."/>
        </authorList>
    </citation>
    <scope>NUCLEOTIDE SEQUENCE [LARGE SCALE GENOMIC DNA]</scope>
    <source>
        <strain evidence="2 3">LOR1-02</strain>
    </source>
</reference>
<sequence length="333" mass="35792">MDLTSEQFAAARAAGCAFFPAIEAQVQRLTMQRRIFRLDGKAFMVTRDGAFYETHGTLLQLIEDYRHFIASHEPALTDRGSQPNAAPPNAAVPQCAEARKQNAMPAPDASRHTAILETAGAVPSSKTGPRSEGQPYHKADLKVGAAPASPKPEPRRSEGVMTENLAPPHGTQPSVPKRRRVRQTERLVLEPQAPARTPAVESGDSQSASSSSVEVQHESLPQASSNTATTEPEETETRSTAAEKAARRGGGRPRASRHSDVREAKAAPEPQPELPFSEPAAPEPDAVNVKDENLNVASPQISTGRLRTAKKRAGQPKAPRWVTAGAARRGRQK</sequence>
<feature type="region of interest" description="Disordered" evidence="1">
    <location>
        <begin position="120"/>
        <end position="333"/>
    </location>
</feature>
<keyword evidence="3" id="KW-1185">Reference proteome</keyword>
<dbReference type="EMBL" id="JAUTWS010000097">
    <property type="protein sequence ID" value="MDO9713522.1"/>
    <property type="molecule type" value="Genomic_DNA"/>
</dbReference>